<evidence type="ECO:0000313" key="14">
    <source>
        <dbReference type="Proteomes" id="UP001487305"/>
    </source>
</evidence>
<evidence type="ECO:0000256" key="1">
    <source>
        <dbReference type="ARBA" id="ARBA00000085"/>
    </source>
</evidence>
<dbReference type="Pfam" id="PF00512">
    <property type="entry name" value="HisKA"/>
    <property type="match status" value="1"/>
</dbReference>
<evidence type="ECO:0000256" key="3">
    <source>
        <dbReference type="ARBA" id="ARBA00012438"/>
    </source>
</evidence>
<evidence type="ECO:0000256" key="9">
    <source>
        <dbReference type="SAM" id="MobiDB-lite"/>
    </source>
</evidence>
<accession>A0ABV1JEI1</accession>
<dbReference type="CDD" id="cd00082">
    <property type="entry name" value="HisKA"/>
    <property type="match status" value="1"/>
</dbReference>
<dbReference type="InterPro" id="IPR003661">
    <property type="entry name" value="HisK_dim/P_dom"/>
</dbReference>
<evidence type="ECO:0000256" key="8">
    <source>
        <dbReference type="SAM" id="Coils"/>
    </source>
</evidence>
<proteinExistence type="predicted"/>
<dbReference type="RefSeq" id="WP_349227363.1">
    <property type="nucleotide sequence ID" value="NZ_JBBNOP010000005.1"/>
</dbReference>
<dbReference type="Pfam" id="PF02518">
    <property type="entry name" value="HATPase_c"/>
    <property type="match status" value="1"/>
</dbReference>
<evidence type="ECO:0000256" key="10">
    <source>
        <dbReference type="SAM" id="Phobius"/>
    </source>
</evidence>
<dbReference type="EMBL" id="JBBNOP010000005">
    <property type="protein sequence ID" value="MEQ3362766.1"/>
    <property type="molecule type" value="Genomic_DNA"/>
</dbReference>
<comment type="caution">
    <text evidence="13">The sequence shown here is derived from an EMBL/GenBank/DDBJ whole genome shotgun (WGS) entry which is preliminary data.</text>
</comment>
<feature type="coiled-coil region" evidence="8">
    <location>
        <begin position="319"/>
        <end position="346"/>
    </location>
</feature>
<keyword evidence="10" id="KW-1133">Transmembrane helix</keyword>
<dbReference type="PRINTS" id="PR00344">
    <property type="entry name" value="BCTRLSENSOR"/>
</dbReference>
<dbReference type="SMART" id="SM00387">
    <property type="entry name" value="HATPase_c"/>
    <property type="match status" value="1"/>
</dbReference>
<feature type="domain" description="Histidine kinase" evidence="11">
    <location>
        <begin position="356"/>
        <end position="579"/>
    </location>
</feature>
<organism evidence="13 14">
    <name type="scientific">Raoultibacter massiliensis</name>
    <dbReference type="NCBI Taxonomy" id="1852371"/>
    <lineage>
        <taxon>Bacteria</taxon>
        <taxon>Bacillati</taxon>
        <taxon>Actinomycetota</taxon>
        <taxon>Coriobacteriia</taxon>
        <taxon>Eggerthellales</taxon>
        <taxon>Eggerthellaceae</taxon>
        <taxon>Raoultibacter</taxon>
    </lineage>
</organism>
<dbReference type="PROSITE" id="PS50109">
    <property type="entry name" value="HIS_KIN"/>
    <property type="match status" value="1"/>
</dbReference>
<keyword evidence="6" id="KW-0902">Two-component regulatory system</keyword>
<feature type="transmembrane region" description="Helical" evidence="10">
    <location>
        <begin position="12"/>
        <end position="33"/>
    </location>
</feature>
<evidence type="ECO:0000259" key="11">
    <source>
        <dbReference type="PROSITE" id="PS50109"/>
    </source>
</evidence>
<evidence type="ECO:0000259" key="12">
    <source>
        <dbReference type="PROSITE" id="PS50110"/>
    </source>
</evidence>
<keyword evidence="14" id="KW-1185">Reference proteome</keyword>
<evidence type="ECO:0000256" key="4">
    <source>
        <dbReference type="ARBA" id="ARBA00022553"/>
    </source>
</evidence>
<evidence type="ECO:0000256" key="5">
    <source>
        <dbReference type="ARBA" id="ARBA00022777"/>
    </source>
</evidence>
<dbReference type="Pfam" id="PF00072">
    <property type="entry name" value="Response_reg"/>
    <property type="match status" value="2"/>
</dbReference>
<dbReference type="SUPFAM" id="SSF52172">
    <property type="entry name" value="CheY-like"/>
    <property type="match status" value="2"/>
</dbReference>
<dbReference type="InterPro" id="IPR004358">
    <property type="entry name" value="Sig_transdc_His_kin-like_C"/>
</dbReference>
<dbReference type="CDD" id="cd16922">
    <property type="entry name" value="HATPase_EvgS-ArcB-TorS-like"/>
    <property type="match status" value="1"/>
</dbReference>
<dbReference type="SMART" id="SM00448">
    <property type="entry name" value="REC"/>
    <property type="match status" value="2"/>
</dbReference>
<name>A0ABV1JEI1_9ACTN</name>
<feature type="domain" description="Response regulatory" evidence="12">
    <location>
        <begin position="594"/>
        <end position="715"/>
    </location>
</feature>
<evidence type="ECO:0000256" key="2">
    <source>
        <dbReference type="ARBA" id="ARBA00004236"/>
    </source>
</evidence>
<dbReference type="InterPro" id="IPR001789">
    <property type="entry name" value="Sig_transdc_resp-reg_receiver"/>
</dbReference>
<protein>
    <recommendedName>
        <fullName evidence="3">histidine kinase</fullName>
        <ecNumber evidence="3">2.7.13.3</ecNumber>
    </recommendedName>
</protein>
<comment type="catalytic activity">
    <reaction evidence="1">
        <text>ATP + protein L-histidine = ADP + protein N-phospho-L-histidine.</text>
        <dbReference type="EC" id="2.7.13.3"/>
    </reaction>
</comment>
<feature type="compositionally biased region" description="Low complexity" evidence="9">
    <location>
        <begin position="723"/>
        <end position="736"/>
    </location>
</feature>
<dbReference type="Gene3D" id="1.10.287.130">
    <property type="match status" value="1"/>
</dbReference>
<dbReference type="InterPro" id="IPR005467">
    <property type="entry name" value="His_kinase_dom"/>
</dbReference>
<evidence type="ECO:0000256" key="7">
    <source>
        <dbReference type="PROSITE-ProRule" id="PRU00169"/>
    </source>
</evidence>
<evidence type="ECO:0000256" key="6">
    <source>
        <dbReference type="ARBA" id="ARBA00023012"/>
    </source>
</evidence>
<dbReference type="InterPro" id="IPR036097">
    <property type="entry name" value="HisK_dim/P_sf"/>
</dbReference>
<feature type="domain" description="Response regulatory" evidence="12">
    <location>
        <begin position="748"/>
        <end position="869"/>
    </location>
</feature>
<keyword evidence="8" id="KW-0175">Coiled coil</keyword>
<keyword evidence="10" id="KW-0472">Membrane</keyword>
<gene>
    <name evidence="13" type="ORF">AAA083_07235</name>
</gene>
<sequence>MEKTIRQEDRRRFAAVAVVLAAAFALILVFTTITANGATDETIEEINVMYLEELNSQTIAYFDAGMSSRTSQMDTIASSLARMDLDEASLREYIVEQKENCGFETFYLVDNQGRCFSADGYLEVDYDRSRIVELVGGGPSVLAASDVPFDVSDIVCTDSIEPVEFNGTELIGAIASFDTSVLGEELVLGRNVGNSHASIIAEDGTYILYSPAKYQAPEDDTIFDLFGEHAVLGDGRTLDDIRRALDGKTVFVTQLVFDGMHEYLYLAPIPGTDWFLYTAVPYNVIDEQVSSLGSTLTRNVALLTIGVLAVLAVTALFSYILMRENEKRLRAEKDRAERAFSQAQHANMAKSDFLSRMSHEIRTPLNGIIGMTDIAAHHLDDGSKIGECLQKITLSSNHLLSLINDILDMSKIESGKLEIKRERFDFKRLVESITAVFHVQVRERGIEYETILLGEIDEVIVADSLRINQIVYNLLSNALKFTPEGGRVQLRITKVDKCDERMWMRFEVVDTGCGIASENLEKVFRSFEQETADVSRKYGGTGLGLAITKRLAETMGGNVRVESECGVGSTFSVELPYILSDAPDAMIASFGNVRVLVVDDEEVTCEHVTMMLGKLGIESDSSTSGERAVAMAEEAQRQGEPYGVCFIDWKMPGIDGIETARRIRAIEGGEKASVVLITAYDVGEVEAAAERVGATEVIGKPLFESSIIAALEHVRDDRDAGRGSDAAPADAESPVAADERRYDFTGKTILVVEDNELNLEIAAELMSMTGAAVETARNGREAVESFAASATNRFDLVLMDVQMPVMDGYEATRTIRAMDRPDAETVPIFAMTANAFAEDVRESLACGMNTHISKPLDIQSVYDKMNELFGRTEGSDSSAP</sequence>
<dbReference type="PANTHER" id="PTHR45339">
    <property type="entry name" value="HYBRID SIGNAL TRANSDUCTION HISTIDINE KINASE J"/>
    <property type="match status" value="1"/>
</dbReference>
<dbReference type="Gene3D" id="3.30.565.10">
    <property type="entry name" value="Histidine kinase-like ATPase, C-terminal domain"/>
    <property type="match status" value="1"/>
</dbReference>
<dbReference type="EC" id="2.7.13.3" evidence="3"/>
<reference evidence="13 14" key="1">
    <citation type="submission" date="2024-04" db="EMBL/GenBank/DDBJ databases">
        <title>Human intestinal bacterial collection.</title>
        <authorList>
            <person name="Pauvert C."/>
            <person name="Hitch T.C.A."/>
            <person name="Clavel T."/>
        </authorList>
    </citation>
    <scope>NUCLEOTIDE SEQUENCE [LARGE SCALE GENOMIC DNA]</scope>
    <source>
        <strain evidence="13 14">CLA-KB-H42</strain>
    </source>
</reference>
<dbReference type="InterPro" id="IPR036890">
    <property type="entry name" value="HATPase_C_sf"/>
</dbReference>
<dbReference type="SUPFAM" id="SSF47384">
    <property type="entry name" value="Homodimeric domain of signal transducing histidine kinase"/>
    <property type="match status" value="1"/>
</dbReference>
<dbReference type="SUPFAM" id="SSF55874">
    <property type="entry name" value="ATPase domain of HSP90 chaperone/DNA topoisomerase II/histidine kinase"/>
    <property type="match status" value="1"/>
</dbReference>
<evidence type="ECO:0000313" key="13">
    <source>
        <dbReference type="EMBL" id="MEQ3362766.1"/>
    </source>
</evidence>
<keyword evidence="10" id="KW-0812">Transmembrane</keyword>
<dbReference type="Proteomes" id="UP001487305">
    <property type="component" value="Unassembled WGS sequence"/>
</dbReference>
<dbReference type="PANTHER" id="PTHR45339:SF5">
    <property type="entry name" value="HISTIDINE KINASE"/>
    <property type="match status" value="1"/>
</dbReference>
<comment type="subcellular location">
    <subcellularLocation>
        <location evidence="2">Cell membrane</location>
    </subcellularLocation>
</comment>
<dbReference type="Gene3D" id="3.40.50.2300">
    <property type="match status" value="2"/>
</dbReference>
<keyword evidence="5" id="KW-0808">Transferase</keyword>
<dbReference type="PROSITE" id="PS50110">
    <property type="entry name" value="RESPONSE_REGULATORY"/>
    <property type="match status" value="2"/>
</dbReference>
<dbReference type="CDD" id="cd17546">
    <property type="entry name" value="REC_hyHK_CKI1_RcsC-like"/>
    <property type="match status" value="2"/>
</dbReference>
<feature type="modified residue" description="4-aspartylphosphate" evidence="7">
    <location>
        <position position="648"/>
    </location>
</feature>
<feature type="modified residue" description="4-aspartylphosphate" evidence="7">
    <location>
        <position position="800"/>
    </location>
</feature>
<keyword evidence="4 7" id="KW-0597">Phosphoprotein</keyword>
<dbReference type="Gene3D" id="3.30.450.20">
    <property type="entry name" value="PAS domain"/>
    <property type="match status" value="1"/>
</dbReference>
<dbReference type="SMART" id="SM00388">
    <property type="entry name" value="HisKA"/>
    <property type="match status" value="1"/>
</dbReference>
<dbReference type="InterPro" id="IPR003594">
    <property type="entry name" value="HATPase_dom"/>
</dbReference>
<feature type="region of interest" description="Disordered" evidence="9">
    <location>
        <begin position="718"/>
        <end position="738"/>
    </location>
</feature>
<feature type="transmembrane region" description="Helical" evidence="10">
    <location>
        <begin position="300"/>
        <end position="321"/>
    </location>
</feature>
<keyword evidence="5" id="KW-0418">Kinase</keyword>
<dbReference type="InterPro" id="IPR011006">
    <property type="entry name" value="CheY-like_superfamily"/>
</dbReference>